<reference evidence="2 3" key="1">
    <citation type="submission" date="2018-11" db="EMBL/GenBank/DDBJ databases">
        <title>Flavobacterium sp. nov., YIM 102600 draft genome.</title>
        <authorList>
            <person name="Li G."/>
            <person name="Jiang Y."/>
        </authorList>
    </citation>
    <scope>NUCLEOTIDE SEQUENCE [LARGE SCALE GENOMIC DNA]</scope>
    <source>
        <strain evidence="2 3">YIM 102600</strain>
    </source>
</reference>
<evidence type="ECO:0000313" key="3">
    <source>
        <dbReference type="Proteomes" id="UP000271937"/>
    </source>
</evidence>
<accession>A0A3P3W812</accession>
<protein>
    <submittedName>
        <fullName evidence="2">Carboxypeptidase-like regulatory domain-containing protein</fullName>
    </submittedName>
</protein>
<gene>
    <name evidence="2" type="ORF">EG849_09220</name>
</gene>
<evidence type="ECO:0000256" key="1">
    <source>
        <dbReference type="SAM" id="SignalP"/>
    </source>
</evidence>
<dbReference type="Pfam" id="PF13715">
    <property type="entry name" value="CarbopepD_reg_2"/>
    <property type="match status" value="1"/>
</dbReference>
<sequence>MRYNFLFLFFIVLFCNNLHSQILSGTVLDADSNSTIDLASIYFKESKYTIFSDSNGKFSVEIDTKNQKEALVISSVGYQDLKINLKKYTENKEYQATFKLFSKVQTLDEVVISNKKINYSSAKTITSKRNGIAGLSFQFGTENVTLVQNPYVKNGKIKKVILSLKKATEDPKQPKWKIDYTTAYNIKFYKYDARNQKPSEELYNKNIIVEPGNKTQDFVIDVDSLHIPFPKEGVCVGVEYVNTRYKNPKTNFALIAPTMNFYQEEKLKPIISWSRYRGEDWEFRHSFSNFKNRRYQNVMVVDLVVNTEK</sequence>
<name>A0A3P3W812_9FLAO</name>
<dbReference type="SUPFAM" id="SSF49464">
    <property type="entry name" value="Carboxypeptidase regulatory domain-like"/>
    <property type="match status" value="1"/>
</dbReference>
<evidence type="ECO:0000313" key="2">
    <source>
        <dbReference type="EMBL" id="RRJ91110.1"/>
    </source>
</evidence>
<feature type="signal peptide" evidence="1">
    <location>
        <begin position="1"/>
        <end position="20"/>
    </location>
</feature>
<keyword evidence="3" id="KW-1185">Reference proteome</keyword>
<keyword evidence="1" id="KW-0732">Signal</keyword>
<dbReference type="Gene3D" id="2.60.40.1120">
    <property type="entry name" value="Carboxypeptidase-like, regulatory domain"/>
    <property type="match status" value="1"/>
</dbReference>
<dbReference type="EMBL" id="RQVR01000009">
    <property type="protein sequence ID" value="RRJ91110.1"/>
    <property type="molecule type" value="Genomic_DNA"/>
</dbReference>
<proteinExistence type="predicted"/>
<keyword evidence="2" id="KW-0645">Protease</keyword>
<dbReference type="Proteomes" id="UP000271937">
    <property type="component" value="Unassembled WGS sequence"/>
</dbReference>
<organism evidence="2 3">
    <name type="scientific">Flavobacterium macacae</name>
    <dbReference type="NCBI Taxonomy" id="2488993"/>
    <lineage>
        <taxon>Bacteria</taxon>
        <taxon>Pseudomonadati</taxon>
        <taxon>Bacteroidota</taxon>
        <taxon>Flavobacteriia</taxon>
        <taxon>Flavobacteriales</taxon>
        <taxon>Flavobacteriaceae</taxon>
        <taxon>Flavobacterium</taxon>
    </lineage>
</organism>
<dbReference type="InterPro" id="IPR008969">
    <property type="entry name" value="CarboxyPept-like_regulatory"/>
</dbReference>
<keyword evidence="2" id="KW-0121">Carboxypeptidase</keyword>
<keyword evidence="2" id="KW-0378">Hydrolase</keyword>
<dbReference type="GO" id="GO:0004180">
    <property type="term" value="F:carboxypeptidase activity"/>
    <property type="evidence" value="ECO:0007669"/>
    <property type="project" value="UniProtKB-KW"/>
</dbReference>
<dbReference type="AlphaFoldDB" id="A0A3P3W812"/>
<feature type="chain" id="PRO_5017977771" evidence="1">
    <location>
        <begin position="21"/>
        <end position="309"/>
    </location>
</feature>
<comment type="caution">
    <text evidence="2">The sequence shown here is derived from an EMBL/GenBank/DDBJ whole genome shotgun (WGS) entry which is preliminary data.</text>
</comment>